<dbReference type="Proteomes" id="UP001320326">
    <property type="component" value="Chromosome"/>
</dbReference>
<gene>
    <name evidence="3" type="ORF">MIZ01_0152</name>
</gene>
<feature type="transmembrane region" description="Helical" evidence="1">
    <location>
        <begin position="338"/>
        <end position="359"/>
    </location>
</feature>
<dbReference type="SMART" id="SM01080">
    <property type="entry name" value="CHASE2"/>
    <property type="match status" value="1"/>
</dbReference>
<dbReference type="PANTHER" id="PTHR43081">
    <property type="entry name" value="ADENYLATE CYCLASE, TERMINAL-DIFFERENTIATION SPECIFIC-RELATED"/>
    <property type="match status" value="1"/>
</dbReference>
<feature type="transmembrane region" description="Helical" evidence="1">
    <location>
        <begin position="365"/>
        <end position="386"/>
    </location>
</feature>
<proteinExistence type="predicted"/>
<keyword evidence="1" id="KW-0812">Transmembrane</keyword>
<dbReference type="GO" id="GO:0006171">
    <property type="term" value="P:cAMP biosynthetic process"/>
    <property type="evidence" value="ECO:0007669"/>
    <property type="project" value="TreeGrafter"/>
</dbReference>
<evidence type="ECO:0000313" key="4">
    <source>
        <dbReference type="Proteomes" id="UP001320326"/>
    </source>
</evidence>
<dbReference type="SMART" id="SM00044">
    <property type="entry name" value="CYCc"/>
    <property type="match status" value="1"/>
</dbReference>
<dbReference type="AlphaFoldDB" id="A0AAN1X7E5"/>
<accession>A0AAN1X7E5</accession>
<dbReference type="InterPro" id="IPR007890">
    <property type="entry name" value="CHASE2"/>
</dbReference>
<dbReference type="InterPro" id="IPR029787">
    <property type="entry name" value="Nucleotide_cyclase"/>
</dbReference>
<evidence type="ECO:0000313" key="3">
    <source>
        <dbReference type="EMBL" id="BCK86396.1"/>
    </source>
</evidence>
<dbReference type="InterPro" id="IPR050697">
    <property type="entry name" value="Adenylyl/Guanylyl_Cyclase_3/4"/>
</dbReference>
<dbReference type="Pfam" id="PF00211">
    <property type="entry name" value="Guanylate_cyc"/>
    <property type="match status" value="1"/>
</dbReference>
<dbReference type="EMBL" id="AP023423">
    <property type="protein sequence ID" value="BCK86396.1"/>
    <property type="molecule type" value="Genomic_DNA"/>
</dbReference>
<dbReference type="InterPro" id="IPR001054">
    <property type="entry name" value="A/G_cyclase"/>
</dbReference>
<name>A0AAN1X7E5_9PROT</name>
<dbReference type="PROSITE" id="PS50125">
    <property type="entry name" value="GUANYLATE_CYCLASE_2"/>
    <property type="match status" value="1"/>
</dbReference>
<evidence type="ECO:0000259" key="2">
    <source>
        <dbReference type="PROSITE" id="PS50125"/>
    </source>
</evidence>
<keyword evidence="4" id="KW-1185">Reference proteome</keyword>
<dbReference type="Gene3D" id="3.30.70.1230">
    <property type="entry name" value="Nucleotide cyclase"/>
    <property type="match status" value="1"/>
</dbReference>
<dbReference type="PANTHER" id="PTHR43081:SF1">
    <property type="entry name" value="ADENYLATE CYCLASE, TERMINAL-DIFFERENTIATION SPECIFIC"/>
    <property type="match status" value="1"/>
</dbReference>
<dbReference type="CDD" id="cd07302">
    <property type="entry name" value="CHD"/>
    <property type="match status" value="1"/>
</dbReference>
<reference evidence="3 4" key="1">
    <citation type="journal article" date="2022" name="Int. J. Syst. Evol. Microbiol.">
        <title>&lt;i&gt;Sideroxyarcus emersonii&lt;/i&gt; gen. nov. sp. nov., a neutrophilic, microaerobic iron- and thiosulfate-oxidizing bacterium isolated from iron-rich wetland sediment.</title>
        <authorList>
            <person name="Kato S."/>
            <person name="Itoh T."/>
            <person name="Iino T."/>
            <person name="Ohkuma M."/>
        </authorList>
    </citation>
    <scope>NUCLEOTIDE SEQUENCE [LARGE SCALE GENOMIC DNA]</scope>
    <source>
        <strain evidence="3 4">MIZ01</strain>
    </source>
</reference>
<feature type="transmembrane region" description="Helical" evidence="1">
    <location>
        <begin position="20"/>
        <end position="37"/>
    </location>
</feature>
<feature type="domain" description="Guanylate cyclase" evidence="2">
    <location>
        <begin position="427"/>
        <end position="560"/>
    </location>
</feature>
<feature type="transmembrane region" description="Helical" evidence="1">
    <location>
        <begin position="313"/>
        <end position="331"/>
    </location>
</feature>
<dbReference type="RefSeq" id="WP_237247576.1">
    <property type="nucleotide sequence ID" value="NZ_AP023423.1"/>
</dbReference>
<sequence>MMVIKPFWKKMRVHRNANALSFWLAIFSIAGVLFLYYTQNSFLEAFEAKTYDLRFKVMRGPIPPSPNIAVIAIDEKSIAELGRYPWSRDRYADLLDKLTAARAKAVMFDAFFPERESAAHDRLFAAATRRAGNVVLAVAFEYDKNGRVANITRSLPEIERGAIGVGHINQLPDDDGVIRRYPLLLEKDGKQTPALGLMAAMLALGEHKYEAGDFDITLGTHHIPVDGENRMWINYVGPRGAYPRYSFTDVMNGRIPAAELQGKILFVGATALGVYDMRVTPFDGNTPGVELHATVADNIISERYIRQGGVESLIDMAFIVAMGALAYFLTIRLRLYGAIPAMIVLVSAYIWFTYYMFTAGEWLNIIYPTLSVIVALLVGGSFRYLVLERSAREMRSMFSSYLSPKLVARLEKDPEAAKIGGDNKEVTVLFTDIKGFTSFSEAHPPQEVVSRLNEYLGAMVQVIEQHDGTIDKFIGDGIMAYWGAPLAQPDHARLAIDCIRVIDRRMKELHKTWQQSGVEPFMIRGGIQSGEVVAGNVGLSGKKMEYTVIGDTVNQAARLEGTAKYYGVSYLVGEETYKRTREICRYREIDKIRVVGKHLPVTIYEPLDGLSMLDAETAKRFEAALALYRAREWERALAGFKAVLDVAPEDKPSKIYSERCGYFMQNPPGADWDGVFNRAEK</sequence>
<keyword evidence="1" id="KW-1133">Transmembrane helix</keyword>
<dbReference type="SUPFAM" id="SSF55073">
    <property type="entry name" value="Nucleotide cyclase"/>
    <property type="match status" value="1"/>
</dbReference>
<protein>
    <recommendedName>
        <fullName evidence="2">Guanylate cyclase domain-containing protein</fullName>
    </recommendedName>
</protein>
<dbReference type="GO" id="GO:0035556">
    <property type="term" value="P:intracellular signal transduction"/>
    <property type="evidence" value="ECO:0007669"/>
    <property type="project" value="InterPro"/>
</dbReference>
<dbReference type="GO" id="GO:0004016">
    <property type="term" value="F:adenylate cyclase activity"/>
    <property type="evidence" value="ECO:0007669"/>
    <property type="project" value="UniProtKB-ARBA"/>
</dbReference>
<dbReference type="Pfam" id="PF05226">
    <property type="entry name" value="CHASE2"/>
    <property type="match status" value="1"/>
</dbReference>
<organism evidence="3 4">
    <name type="scientific">Sideroxyarcus emersonii</name>
    <dbReference type="NCBI Taxonomy" id="2764705"/>
    <lineage>
        <taxon>Bacteria</taxon>
        <taxon>Pseudomonadati</taxon>
        <taxon>Pseudomonadota</taxon>
        <taxon>Betaproteobacteria</taxon>
        <taxon>Nitrosomonadales</taxon>
        <taxon>Gallionellaceae</taxon>
        <taxon>Sideroxyarcus</taxon>
    </lineage>
</organism>
<keyword evidence="1" id="KW-0472">Membrane</keyword>
<evidence type="ECO:0000256" key="1">
    <source>
        <dbReference type="SAM" id="Phobius"/>
    </source>
</evidence>
<dbReference type="KEGG" id="seme:MIZ01_0152"/>